<dbReference type="Proteomes" id="UP000473525">
    <property type="component" value="Unassembled WGS sequence"/>
</dbReference>
<dbReference type="RefSeq" id="WP_157344087.1">
    <property type="nucleotide sequence ID" value="NZ_WSEK01000004.1"/>
</dbReference>
<proteinExistence type="predicted"/>
<organism evidence="1 2">
    <name type="scientific">Nocardioides agri</name>
    <dbReference type="NCBI Taxonomy" id="2682843"/>
    <lineage>
        <taxon>Bacteria</taxon>
        <taxon>Bacillati</taxon>
        <taxon>Actinomycetota</taxon>
        <taxon>Actinomycetes</taxon>
        <taxon>Propionibacteriales</taxon>
        <taxon>Nocardioidaceae</taxon>
        <taxon>Nocardioides</taxon>
    </lineage>
</organism>
<name>A0A6L6XZZ6_9ACTN</name>
<sequence length="84" mass="9179">MPDPSQSRAADHERLALGLDNVVAARDRLDAGRRAGVRRWEEQTLRADLLAALESYAAAITATGAPLSYRMRAEIDLYRQLGGA</sequence>
<comment type="caution">
    <text evidence="1">The sequence shown here is derived from an EMBL/GenBank/DDBJ whole genome shotgun (WGS) entry which is preliminary data.</text>
</comment>
<reference evidence="1 2" key="1">
    <citation type="submission" date="2019-12" db="EMBL/GenBank/DDBJ databases">
        <authorList>
            <person name="Huq M.A."/>
        </authorList>
    </citation>
    <scope>NUCLEOTIDE SEQUENCE [LARGE SCALE GENOMIC DNA]</scope>
    <source>
        <strain evidence="1 2">MAH-18</strain>
    </source>
</reference>
<evidence type="ECO:0000313" key="2">
    <source>
        <dbReference type="Proteomes" id="UP000473525"/>
    </source>
</evidence>
<dbReference type="EMBL" id="WSEK01000004">
    <property type="protein sequence ID" value="MVQ50905.1"/>
    <property type="molecule type" value="Genomic_DNA"/>
</dbReference>
<dbReference type="AlphaFoldDB" id="A0A6L6XZZ6"/>
<keyword evidence="2" id="KW-1185">Reference proteome</keyword>
<evidence type="ECO:0000313" key="1">
    <source>
        <dbReference type="EMBL" id="MVQ50905.1"/>
    </source>
</evidence>
<protein>
    <submittedName>
        <fullName evidence="1">Uncharacterized protein</fullName>
    </submittedName>
</protein>
<gene>
    <name evidence="1" type="ORF">GON03_17095</name>
</gene>
<accession>A0A6L6XZZ6</accession>